<proteinExistence type="predicted"/>
<dbReference type="EMBL" id="CP110230">
    <property type="protein sequence ID" value="UZD40195.1"/>
    <property type="molecule type" value="Genomic_DNA"/>
</dbReference>
<name>A0A2X2RBW8_CAPOC</name>
<evidence type="ECO:0000313" key="3">
    <source>
        <dbReference type="Proteomes" id="UP000249891"/>
    </source>
</evidence>
<evidence type="ECO:0000313" key="2">
    <source>
        <dbReference type="EMBL" id="UZD40195.1"/>
    </source>
</evidence>
<dbReference type="Pfam" id="PF13353">
    <property type="entry name" value="Fer4_12"/>
    <property type="match status" value="1"/>
</dbReference>
<dbReference type="RefSeq" id="WP_106096245.1">
    <property type="nucleotide sequence ID" value="NZ_CAJPNJ010000006.1"/>
</dbReference>
<reference evidence="2" key="2">
    <citation type="submission" date="2022-10" db="EMBL/GenBank/DDBJ databases">
        <title>Complete genome sequence of Capnocytophaga ochracea KCOM 2812 isolated from actinomycosis lesion.</title>
        <authorList>
            <person name="Kook J.-K."/>
            <person name="Park S.-N."/>
            <person name="Lim Y.K."/>
        </authorList>
    </citation>
    <scope>NUCLEOTIDE SEQUENCE</scope>
    <source>
        <strain evidence="2">KCOM 28121</strain>
    </source>
</reference>
<reference evidence="1 3" key="1">
    <citation type="submission" date="2018-06" db="EMBL/GenBank/DDBJ databases">
        <authorList>
            <consortium name="Pathogen Informatics"/>
            <person name="Doyle S."/>
        </authorList>
    </citation>
    <scope>NUCLEOTIDE SEQUENCE [LARGE SCALE GENOMIC DNA]</scope>
    <source>
        <strain evidence="1 3">NCTC11546</strain>
    </source>
</reference>
<gene>
    <name evidence="2" type="primary">nrdG</name>
    <name evidence="1" type="ORF">NCTC11546_01127</name>
    <name evidence="2" type="ORF">OL231_08380</name>
</gene>
<dbReference type="EMBL" id="UARG01000017">
    <property type="protein sequence ID" value="SQA77902.1"/>
    <property type="molecule type" value="Genomic_DNA"/>
</dbReference>
<organism evidence="1 3">
    <name type="scientific">Capnocytophaga ochracea</name>
    <dbReference type="NCBI Taxonomy" id="1018"/>
    <lineage>
        <taxon>Bacteria</taxon>
        <taxon>Pseudomonadati</taxon>
        <taxon>Bacteroidota</taxon>
        <taxon>Flavobacteriia</taxon>
        <taxon>Flavobacteriales</taxon>
        <taxon>Flavobacteriaceae</taxon>
        <taxon>Capnocytophaga</taxon>
    </lineage>
</organism>
<evidence type="ECO:0000313" key="1">
    <source>
        <dbReference type="EMBL" id="SQA77902.1"/>
    </source>
</evidence>
<protein>
    <submittedName>
        <fullName evidence="1">Anaerobic ribonucleoside-triphosphate reductase activating protein</fullName>
    </submittedName>
</protein>
<sequence length="161" mass="18076">MGTLRYSSYDIVLQEVPNEISLCFTITGCPLGCEGCHSEYIWDGSKGCALTNEGLEQLLSKYEDMISCVLFMGGEWQVETLLSLIFQVKCKRLKTALYTGLNLKQVQRKYPELLGCLDYIKTGKWLPKLGGLDSPTTNQEFLNLQTGEVMNKVFLKVKGKS</sequence>
<dbReference type="Proteomes" id="UP001163262">
    <property type="component" value="Chromosome"/>
</dbReference>
<dbReference type="InterPro" id="IPR014191">
    <property type="entry name" value="Anaer_RNR_activator"/>
</dbReference>
<dbReference type="NCBIfam" id="TIGR02826">
    <property type="entry name" value="RNR_activ_nrdG3"/>
    <property type="match status" value="1"/>
</dbReference>
<accession>A0A2X2RBW8</accession>
<dbReference type="Proteomes" id="UP000249891">
    <property type="component" value="Unassembled WGS sequence"/>
</dbReference>
<dbReference type="Gene3D" id="3.20.20.70">
    <property type="entry name" value="Aldolase class I"/>
    <property type="match status" value="1"/>
</dbReference>
<dbReference type="InterPro" id="IPR013785">
    <property type="entry name" value="Aldolase_TIM"/>
</dbReference>
<dbReference type="AlphaFoldDB" id="A0A2X2RBW8"/>